<dbReference type="Pfam" id="PF13646">
    <property type="entry name" value="HEAT_2"/>
    <property type="match status" value="1"/>
</dbReference>
<organism evidence="1">
    <name type="scientific">marine sediment metagenome</name>
    <dbReference type="NCBI Taxonomy" id="412755"/>
    <lineage>
        <taxon>unclassified sequences</taxon>
        <taxon>metagenomes</taxon>
        <taxon>ecological metagenomes</taxon>
    </lineage>
</organism>
<evidence type="ECO:0008006" key="2">
    <source>
        <dbReference type="Google" id="ProtNLM"/>
    </source>
</evidence>
<dbReference type="AlphaFoldDB" id="X1SFH0"/>
<dbReference type="EMBL" id="BARW01024424">
    <property type="protein sequence ID" value="GAI91708.1"/>
    <property type="molecule type" value="Genomic_DNA"/>
</dbReference>
<name>X1SFH0_9ZZZZ</name>
<comment type="caution">
    <text evidence="1">The sequence shown here is derived from an EMBL/GenBank/DDBJ whole genome shotgun (WGS) entry which is preliminary data.</text>
</comment>
<evidence type="ECO:0000313" key="1">
    <source>
        <dbReference type="EMBL" id="GAI91708.1"/>
    </source>
</evidence>
<protein>
    <recommendedName>
        <fullName evidence="2">HEAT repeat domain-containing protein</fullName>
    </recommendedName>
</protein>
<dbReference type="Gene3D" id="1.25.10.10">
    <property type="entry name" value="Leucine-rich Repeat Variant"/>
    <property type="match status" value="1"/>
</dbReference>
<sequence>MDEQKDVNGLQQALNHRNASIRFWGAYGLGNIPEKAQNALPFLKIALKDESDAVKIAAARALCRMNQMYPALEVLAGNLDNSNLIVGLYSALFIEDMNETHAIKILPEIDKAQDNPYEFTRRVANRLTTELK</sequence>
<dbReference type="InterPro" id="IPR016024">
    <property type="entry name" value="ARM-type_fold"/>
</dbReference>
<dbReference type="SUPFAM" id="SSF48371">
    <property type="entry name" value="ARM repeat"/>
    <property type="match status" value="1"/>
</dbReference>
<reference evidence="1" key="1">
    <citation type="journal article" date="2014" name="Front. Microbiol.">
        <title>High frequency of phylogenetically diverse reductive dehalogenase-homologous genes in deep subseafloor sedimentary metagenomes.</title>
        <authorList>
            <person name="Kawai M."/>
            <person name="Futagami T."/>
            <person name="Toyoda A."/>
            <person name="Takaki Y."/>
            <person name="Nishi S."/>
            <person name="Hori S."/>
            <person name="Arai W."/>
            <person name="Tsubouchi T."/>
            <person name="Morono Y."/>
            <person name="Uchiyama I."/>
            <person name="Ito T."/>
            <person name="Fujiyama A."/>
            <person name="Inagaki F."/>
            <person name="Takami H."/>
        </authorList>
    </citation>
    <scope>NUCLEOTIDE SEQUENCE</scope>
    <source>
        <strain evidence="1">Expedition CK06-06</strain>
    </source>
</reference>
<gene>
    <name evidence="1" type="ORF">S12H4_40268</name>
</gene>
<accession>X1SFH0</accession>
<dbReference type="InterPro" id="IPR011989">
    <property type="entry name" value="ARM-like"/>
</dbReference>
<proteinExistence type="predicted"/>